<organism evidence="3 4">
    <name type="scientific">Mycoplasma mycoides subsp. capri LC str. 95010</name>
    <dbReference type="NCBI Taxonomy" id="862259"/>
    <lineage>
        <taxon>Bacteria</taxon>
        <taxon>Bacillati</taxon>
        <taxon>Mycoplasmatota</taxon>
        <taxon>Mollicutes</taxon>
        <taxon>Mycoplasmataceae</taxon>
        <taxon>Mycoplasma</taxon>
    </lineage>
</organism>
<evidence type="ECO:0000313" key="3">
    <source>
        <dbReference type="EMBL" id="CBW54597.1"/>
    </source>
</evidence>
<keyword evidence="2" id="KW-1133">Transmembrane helix</keyword>
<gene>
    <name evidence="3" type="ORF">MLC_8670</name>
</gene>
<accession>F4MR63</accession>
<feature type="coiled-coil region" evidence="1">
    <location>
        <begin position="84"/>
        <end position="111"/>
    </location>
</feature>
<dbReference type="EMBL" id="FQ377874">
    <property type="protein sequence ID" value="CBW54597.1"/>
    <property type="molecule type" value="Genomic_DNA"/>
</dbReference>
<protein>
    <submittedName>
        <fullName evidence="3">Uncharacterized protein</fullName>
    </submittedName>
</protein>
<reference evidence="4" key="1">
    <citation type="journal article" date="2011" name="BMC Genomics">
        <title>Mycoplasma mycoides, from "mycoides Small Colony" to "capri". A microevolutionary perspective.</title>
        <authorList>
            <person name="Thiaucourt F."/>
            <person name="Manso-Silvan L."/>
            <person name="Salah W."/>
            <person name="Barbe V."/>
            <person name="Berger A."/>
            <person name="Jacob D."/>
            <person name="Breton M."/>
            <person name="Dupuy V."/>
            <person name="Lomenech A.M."/>
            <person name="Blanchard A."/>
            <person name="Sirand-Pugnet P."/>
        </authorList>
    </citation>
    <scope>NUCLEOTIDE SEQUENCE [LARGE SCALE GENOMIC DNA]</scope>
    <source>
        <strain evidence="4">95010</strain>
    </source>
</reference>
<dbReference type="KEGG" id="mml:MLC_8670"/>
<dbReference type="InterPro" id="IPR027593">
    <property type="entry name" value="Aro_clust"/>
</dbReference>
<evidence type="ECO:0000313" key="4">
    <source>
        <dbReference type="Proteomes" id="UP000010103"/>
    </source>
</evidence>
<keyword evidence="2" id="KW-0812">Transmembrane</keyword>
<proteinExistence type="predicted"/>
<dbReference type="RefSeq" id="WP_013729962.1">
    <property type="nucleotide sequence ID" value="NC_015431.1"/>
</dbReference>
<evidence type="ECO:0000256" key="2">
    <source>
        <dbReference type="SAM" id="Phobius"/>
    </source>
</evidence>
<dbReference type="OrthoDB" id="401212at2"/>
<dbReference type="AlphaFoldDB" id="F4MR63"/>
<keyword evidence="1" id="KW-0175">Coiled coil</keyword>
<dbReference type="NCBIfam" id="TIGR04313">
    <property type="entry name" value="aro_clust_Mycop"/>
    <property type="match status" value="1"/>
</dbReference>
<dbReference type="HOGENOM" id="CLU_065988_0_0_14"/>
<reference evidence="4" key="2">
    <citation type="journal article" date="2011" name="BMC Genomics">
        <title>Mycoplasma mycoides, from mycoides Small Colony to capri. A microevolutionary perspective.</title>
        <authorList>
            <person name="Thiaucourt F."/>
            <person name="Manso-Silvan L."/>
            <person name="Salah W."/>
            <person name="Barbe V."/>
            <person name="Berger A."/>
            <person name="Jacob D."/>
            <person name="Breton M."/>
            <person name="Dupuy V."/>
            <person name="Lomenech A.M."/>
            <person name="Blanchard A."/>
            <person name="Sirand-Pugnet P."/>
        </authorList>
    </citation>
    <scope>NUCLEOTIDE SEQUENCE [LARGE SCALE GENOMIC DNA]</scope>
    <source>
        <strain evidence="4">95010</strain>
    </source>
</reference>
<evidence type="ECO:0000256" key="1">
    <source>
        <dbReference type="SAM" id="Coils"/>
    </source>
</evidence>
<keyword evidence="2" id="KW-0472">Membrane</keyword>
<feature type="transmembrane region" description="Helical" evidence="2">
    <location>
        <begin position="7"/>
        <end position="28"/>
    </location>
</feature>
<name>F4MR63_MYCML</name>
<dbReference type="Proteomes" id="UP000010103">
    <property type="component" value="Chromosome"/>
</dbReference>
<sequence length="276" mass="32538">MKKNKKAILTYISIVFAIIPFIVIPFLLTVNKNDKDEVFKPVSGFNINVSINDVKENQTKEMIDVLLANTFKNHLAQQEQFIKSQTNENNIKELFLKAKELSEEYKKNQDQNNINKLFDFYSTNWLFLLNNISKFEYKALDFWKLEPVNQHSDDFLNKTKKENLLDKTFNFNDNYFNKYLLGEESKHGTNNIYYLRKDKLIFRLLISKKEPKVVIDKIILFNQSKHNTISLEVISNILHAVIHKDQVHSTFEKEIIGEYNLALLGIFLLGDNYEKE</sequence>